<dbReference type="Ensembl" id="ENSGWIT00000023621.1">
    <property type="protein sequence ID" value="ENSGWIP00000021532.1"/>
    <property type="gene ID" value="ENSGWIG00000011612.1"/>
</dbReference>
<dbReference type="InterPro" id="IPR000210">
    <property type="entry name" value="BTB/POZ_dom"/>
</dbReference>
<evidence type="ECO:0000256" key="2">
    <source>
        <dbReference type="ARBA" id="ARBA00022723"/>
    </source>
</evidence>
<evidence type="ECO:0000259" key="8">
    <source>
        <dbReference type="PROSITE" id="PS50097"/>
    </source>
</evidence>
<evidence type="ECO:0000256" key="6">
    <source>
        <dbReference type="ARBA" id="ARBA00023242"/>
    </source>
</evidence>
<dbReference type="PROSITE" id="PS00028">
    <property type="entry name" value="ZINC_FINGER_C2H2_1"/>
    <property type="match status" value="2"/>
</dbReference>
<dbReference type="Pfam" id="PF00651">
    <property type="entry name" value="BTB"/>
    <property type="match status" value="1"/>
</dbReference>
<evidence type="ECO:0000313" key="10">
    <source>
        <dbReference type="Ensembl" id="ENSGWIP00000021532.1"/>
    </source>
</evidence>
<evidence type="ECO:0000259" key="9">
    <source>
        <dbReference type="PROSITE" id="PS50157"/>
    </source>
</evidence>
<dbReference type="AlphaFoldDB" id="A0A8C5EI32"/>
<reference evidence="10" key="3">
    <citation type="submission" date="2025-09" db="UniProtKB">
        <authorList>
            <consortium name="Ensembl"/>
        </authorList>
    </citation>
    <scope>IDENTIFICATION</scope>
</reference>
<organism evidence="10 11">
    <name type="scientific">Gouania willdenowi</name>
    <name type="common">Blunt-snouted clingfish</name>
    <name type="synonym">Lepadogaster willdenowi</name>
    <dbReference type="NCBI Taxonomy" id="441366"/>
    <lineage>
        <taxon>Eukaryota</taxon>
        <taxon>Metazoa</taxon>
        <taxon>Chordata</taxon>
        <taxon>Craniata</taxon>
        <taxon>Vertebrata</taxon>
        <taxon>Euteleostomi</taxon>
        <taxon>Actinopterygii</taxon>
        <taxon>Neopterygii</taxon>
        <taxon>Teleostei</taxon>
        <taxon>Neoteleostei</taxon>
        <taxon>Acanthomorphata</taxon>
        <taxon>Ovalentaria</taxon>
        <taxon>Blenniimorphae</taxon>
        <taxon>Blenniiformes</taxon>
        <taxon>Gobiesocoidei</taxon>
        <taxon>Gobiesocidae</taxon>
        <taxon>Gobiesocinae</taxon>
        <taxon>Gouania</taxon>
    </lineage>
</organism>
<evidence type="ECO:0000256" key="4">
    <source>
        <dbReference type="ARBA" id="ARBA00022771"/>
    </source>
</evidence>
<proteinExistence type="predicted"/>
<keyword evidence="3" id="KW-0677">Repeat</keyword>
<feature type="domain" description="C2H2-type" evidence="9">
    <location>
        <begin position="712"/>
        <end position="734"/>
    </location>
</feature>
<dbReference type="SMART" id="SM00355">
    <property type="entry name" value="ZnF_C2H2"/>
    <property type="match status" value="2"/>
</dbReference>
<dbReference type="FunFam" id="3.30.160.60:FF:000446">
    <property type="entry name" value="Zinc finger protein"/>
    <property type="match status" value="1"/>
</dbReference>
<comment type="subcellular location">
    <subcellularLocation>
        <location evidence="1">Nucleus</location>
    </subcellularLocation>
</comment>
<dbReference type="SMART" id="SM00225">
    <property type="entry name" value="BTB"/>
    <property type="match status" value="1"/>
</dbReference>
<dbReference type="GO" id="GO:0005634">
    <property type="term" value="C:nucleus"/>
    <property type="evidence" value="ECO:0007669"/>
    <property type="project" value="UniProtKB-SubCell"/>
</dbReference>
<dbReference type="Pfam" id="PF00096">
    <property type="entry name" value="zf-C2H2"/>
    <property type="match status" value="2"/>
</dbReference>
<dbReference type="SUPFAM" id="SSF57667">
    <property type="entry name" value="beta-beta-alpha zinc fingers"/>
    <property type="match status" value="1"/>
</dbReference>
<keyword evidence="6" id="KW-0539">Nucleus</keyword>
<dbReference type="SUPFAM" id="SSF54695">
    <property type="entry name" value="POZ domain"/>
    <property type="match status" value="1"/>
</dbReference>
<keyword evidence="5" id="KW-0862">Zinc</keyword>
<sequence>MALSALEVSPHAVSMLARLNLQRKRDEFCDCVLRQKDNPDQVFPAHRCVLAASSPVFASILSSSGVLVDLQDPWLPDSLPSLLDYIYTGDLPYIKSQQQYHSLFTAACYLQVEELREALRAWKHPVVEAGESTANQQDITQIHKSGDLPLVAITDAPRGVDEIVHSSVQSYGGLPVSMFRHHTALLEALDEDKIRKSSMKDPETYRNSCESGLKHWSETDECKMKQEGEKLTKAAERGRRSPRVCSEAVPVIRHSSTAANLCLAPSGSSQRDSSAESIITQHKFHYGKHSQVISDDIKFNVTPSHEGALQDICYKPRVDLSRCSRSSSFGHSPNIHIYSDSLQSSTKPPRDYFVLQNNKSELPFLKAEKHPQKVRLDIEPQSDSVPEVHPLEGDVEEEHSDSLGCAAELNVQESKTNTSGPSASVLHKSDLDITDTAVDIKQHTVVATLGPSPRKITGCLSSFKCYSSPEPEEITETRLTFPMPTEQHMSDQAVSQSYSGHVQYHCLTEEMHKGCDKEHIDYSNASSNEEEEGAFSQQFATGSSDQVVLLDISTKPSEHHVSRGRSLKRRATTEVQDGIEIDIKGKFQAKSSVGASSKLDKTTNMKDQSRSEEEVIEKVSVVGTVSNSISRGTVSSSVIVSDSLHTSMSSISSVCTSPSSSFSSSSTCLAVNTAAVCPSVSHPFQCHLCVRSFSQRGSLNRHVRSHLGVRPFPCPHCPMTFSRQYRVVEHMRVHQRCVLRNDFQMTSDSLI</sequence>
<dbReference type="InterPro" id="IPR011333">
    <property type="entry name" value="SKP1/BTB/POZ_sf"/>
</dbReference>
<feature type="domain" description="BTB" evidence="8">
    <location>
        <begin position="29"/>
        <end position="95"/>
    </location>
</feature>
<dbReference type="PANTHER" id="PTHR24394:SF29">
    <property type="entry name" value="MYONEURIN"/>
    <property type="match status" value="1"/>
</dbReference>
<dbReference type="PANTHER" id="PTHR24394">
    <property type="entry name" value="ZINC FINGER PROTEIN"/>
    <property type="match status" value="1"/>
</dbReference>
<gene>
    <name evidence="10" type="primary">LOC114480056</name>
</gene>
<dbReference type="Proteomes" id="UP000694680">
    <property type="component" value="Chromosome 3"/>
</dbReference>
<dbReference type="CDD" id="cd18186">
    <property type="entry name" value="BTB_POZ_ZBTB_KLHL-like"/>
    <property type="match status" value="1"/>
</dbReference>
<protein>
    <submittedName>
        <fullName evidence="10">Uncharacterized LOC114480056</fullName>
    </submittedName>
</protein>
<keyword evidence="2" id="KW-0479">Metal-binding</keyword>
<reference evidence="10" key="1">
    <citation type="submission" date="2020-06" db="EMBL/GenBank/DDBJ databases">
        <authorList>
            <consortium name="Wellcome Sanger Institute Data Sharing"/>
        </authorList>
    </citation>
    <scope>NUCLEOTIDE SEQUENCE [LARGE SCALE GENOMIC DNA]</scope>
</reference>
<dbReference type="Gene3D" id="3.30.710.10">
    <property type="entry name" value="Potassium Channel Kv1.1, Chain A"/>
    <property type="match status" value="1"/>
</dbReference>
<evidence type="ECO:0000313" key="11">
    <source>
        <dbReference type="Proteomes" id="UP000694680"/>
    </source>
</evidence>
<dbReference type="PROSITE" id="PS50097">
    <property type="entry name" value="BTB"/>
    <property type="match status" value="1"/>
</dbReference>
<accession>A0A8C5EI32</accession>
<dbReference type="GO" id="GO:0008270">
    <property type="term" value="F:zinc ion binding"/>
    <property type="evidence" value="ECO:0007669"/>
    <property type="project" value="UniProtKB-KW"/>
</dbReference>
<evidence type="ECO:0000256" key="5">
    <source>
        <dbReference type="ARBA" id="ARBA00022833"/>
    </source>
</evidence>
<keyword evidence="4 7" id="KW-0863">Zinc-finger</keyword>
<dbReference type="InterPro" id="IPR036236">
    <property type="entry name" value="Znf_C2H2_sf"/>
</dbReference>
<name>A0A8C5EI32_GOUWI</name>
<evidence type="ECO:0000256" key="1">
    <source>
        <dbReference type="ARBA" id="ARBA00004123"/>
    </source>
</evidence>
<dbReference type="PROSITE" id="PS50157">
    <property type="entry name" value="ZINC_FINGER_C2H2_2"/>
    <property type="match status" value="2"/>
</dbReference>
<evidence type="ECO:0000256" key="7">
    <source>
        <dbReference type="PROSITE-ProRule" id="PRU00042"/>
    </source>
</evidence>
<reference evidence="10" key="2">
    <citation type="submission" date="2025-08" db="UniProtKB">
        <authorList>
            <consortium name="Ensembl"/>
        </authorList>
    </citation>
    <scope>IDENTIFICATION</scope>
</reference>
<evidence type="ECO:0000256" key="3">
    <source>
        <dbReference type="ARBA" id="ARBA00022737"/>
    </source>
</evidence>
<dbReference type="InterPro" id="IPR013087">
    <property type="entry name" value="Znf_C2H2_type"/>
</dbReference>
<keyword evidence="11" id="KW-1185">Reference proteome</keyword>
<dbReference type="Gene3D" id="3.30.160.60">
    <property type="entry name" value="Classic Zinc Finger"/>
    <property type="match status" value="2"/>
</dbReference>
<feature type="domain" description="C2H2-type" evidence="9">
    <location>
        <begin position="684"/>
        <end position="711"/>
    </location>
</feature>
<dbReference type="GO" id="GO:0000981">
    <property type="term" value="F:DNA-binding transcription factor activity, RNA polymerase II-specific"/>
    <property type="evidence" value="ECO:0007669"/>
    <property type="project" value="TreeGrafter"/>
</dbReference>